<proteinExistence type="predicted"/>
<dbReference type="RefSeq" id="WP_066783964.1">
    <property type="nucleotide sequence ID" value="NZ_CP014806.1"/>
</dbReference>
<dbReference type="InterPro" id="IPR014755">
    <property type="entry name" value="Cu-Rt/internalin_Ig-like"/>
</dbReference>
<sequence length="488" mass="50758">MKDVTKDTTDKTKYIVELNSAVSGLSTVAVRGTEGNPAVASYADLSGEAGKAFSKIVDFAIDTVKPTATAAVSLNKEGNQVLTFTTSEDTTVAKTGKITLTAKAVKNYVTTSGEITFEAQDLKPVAGSSTQYTIELSKVKFANNSLVKDTTYTVDLAADVFADVAGNTNEAKTGAFSFTRGADKDATKPAVVSVSDDNLDTFTVDFGKTVELDNSTVVNKANYYVAGATIESVSLDANNVATVKLVSGSNNYTGKRTIKVTGIKAANGNVIEDYTDTKNFFENVKPTVLSAKVSKIEKGSGVVAEKPATVSAVTANTNNTATGNLTVNGTYTGEADKTITVAKTETGYSVDGTDVALSGTTFETEGLTFETSGLANPKAGDTWTVKVTAKVAEVPATTGKTTVKVTLSEEVKASAAVYDVNVGGKKLEGVKATVEATAKSNELTIVIDKELTGEEFGKEVTLTSEDYKLTDAAGNKADIPATGIKVSL</sequence>
<gene>
    <name evidence="2" type="ORF">ATY39_00105</name>
</gene>
<evidence type="ECO:0000313" key="3">
    <source>
        <dbReference type="Proteomes" id="UP000076021"/>
    </source>
</evidence>
<dbReference type="AlphaFoldDB" id="A0A143H8C6"/>
<organism evidence="2 3">
    <name type="scientific">Rummeliibacillus stabekisii</name>
    <dbReference type="NCBI Taxonomy" id="241244"/>
    <lineage>
        <taxon>Bacteria</taxon>
        <taxon>Bacillati</taxon>
        <taxon>Bacillota</taxon>
        <taxon>Bacilli</taxon>
        <taxon>Bacillales</taxon>
        <taxon>Caryophanaceae</taxon>
        <taxon>Rummeliibacillus</taxon>
    </lineage>
</organism>
<accession>A0A143H8C6</accession>
<evidence type="ECO:0000256" key="1">
    <source>
        <dbReference type="ARBA" id="ARBA00022729"/>
    </source>
</evidence>
<dbReference type="Proteomes" id="UP000076021">
    <property type="component" value="Chromosome"/>
</dbReference>
<keyword evidence="1" id="KW-0732">Signal</keyword>
<protein>
    <recommendedName>
        <fullName evidence="4">SbsA Ig-like domain-containing protein</fullName>
    </recommendedName>
</protein>
<dbReference type="KEGG" id="rst:ATY39_00105"/>
<reference evidence="2 3" key="1">
    <citation type="journal article" date="2016" name="Genome Announc.">
        <title>Whole-Genome Sequence of Rummeliibacillus stabekisii Strain PP9 Isolated from Antarctic Soil.</title>
        <authorList>
            <person name="da Mota F.F."/>
            <person name="Vollu R.E."/>
            <person name="Jurelevicius D."/>
            <person name="Seldin L."/>
        </authorList>
    </citation>
    <scope>NUCLEOTIDE SEQUENCE [LARGE SCALE GENOMIC DNA]</scope>
    <source>
        <strain evidence="2 3">PP9</strain>
    </source>
</reference>
<evidence type="ECO:0008006" key="4">
    <source>
        <dbReference type="Google" id="ProtNLM"/>
    </source>
</evidence>
<reference evidence="3" key="2">
    <citation type="submission" date="2016-03" db="EMBL/GenBank/DDBJ databases">
        <authorList>
            <person name="Ploux O."/>
        </authorList>
    </citation>
    <scope>NUCLEOTIDE SEQUENCE [LARGE SCALE GENOMIC DNA]</scope>
    <source>
        <strain evidence="3">PP9</strain>
    </source>
</reference>
<dbReference type="EMBL" id="CP014806">
    <property type="protein sequence ID" value="AMW97948.1"/>
    <property type="molecule type" value="Genomic_DNA"/>
</dbReference>
<keyword evidence="3" id="KW-1185">Reference proteome</keyword>
<dbReference type="Gene3D" id="2.60.40.1220">
    <property type="match status" value="1"/>
</dbReference>
<name>A0A143H8C6_9BACL</name>
<evidence type="ECO:0000313" key="2">
    <source>
        <dbReference type="EMBL" id="AMW97948.1"/>
    </source>
</evidence>